<evidence type="ECO:0000313" key="1">
    <source>
        <dbReference type="EMBL" id="RRW29102.1"/>
    </source>
</evidence>
<gene>
    <name evidence="1" type="ORF">EGJ44_20770</name>
</gene>
<sequence>MTLIRQLRLRGELVRVRKRLLTLPCATTSLPQRLRLTQQAARLLTELKAGNVHTIDEGKQ</sequence>
<name>A0A3R8XY93_ECTOL</name>
<proteinExistence type="predicted"/>
<reference evidence="1 2" key="1">
    <citation type="submission" date="2018-10" db="EMBL/GenBank/DDBJ databases">
        <title>Transmission dynamics of multidrug resistant bacteria on intensive care unit surfaces.</title>
        <authorList>
            <person name="D'Souza A.W."/>
            <person name="Potter R.F."/>
            <person name="Wallace M."/>
            <person name="Shupe A."/>
            <person name="Patel S."/>
            <person name="Sun S."/>
            <person name="Gul D."/>
            <person name="Kwon J.H."/>
            <person name="Andleeb S."/>
            <person name="Burnham C.-A.D."/>
            <person name="Dantas G."/>
        </authorList>
    </citation>
    <scope>NUCLEOTIDE SEQUENCE [LARGE SCALE GENOMIC DNA]</scope>
    <source>
        <strain evidence="1 2">PO_271</strain>
    </source>
</reference>
<dbReference type="EMBL" id="RHRS01000085">
    <property type="protein sequence ID" value="RRW29102.1"/>
    <property type="molecule type" value="Genomic_DNA"/>
</dbReference>
<accession>A0A3R8XY93</accession>
<evidence type="ECO:0000313" key="2">
    <source>
        <dbReference type="Proteomes" id="UP000272833"/>
    </source>
</evidence>
<comment type="caution">
    <text evidence="1">The sequence shown here is derived from an EMBL/GenBank/DDBJ whole genome shotgun (WGS) entry which is preliminary data.</text>
</comment>
<dbReference type="Proteomes" id="UP000272833">
    <property type="component" value="Unassembled WGS sequence"/>
</dbReference>
<protein>
    <submittedName>
        <fullName evidence="1">Uncharacterized protein</fullName>
    </submittedName>
</protein>
<dbReference type="AlphaFoldDB" id="A0A3R8XY93"/>
<organism evidence="1 2">
    <name type="scientific">Ectopseudomonas oleovorans</name>
    <name type="common">Pseudomonas oleovorans</name>
    <dbReference type="NCBI Taxonomy" id="301"/>
    <lineage>
        <taxon>Bacteria</taxon>
        <taxon>Pseudomonadati</taxon>
        <taxon>Pseudomonadota</taxon>
        <taxon>Gammaproteobacteria</taxon>
        <taxon>Pseudomonadales</taxon>
        <taxon>Pseudomonadaceae</taxon>
        <taxon>Ectopseudomonas</taxon>
    </lineage>
</organism>